<dbReference type="AlphaFoldDB" id="A0AA41PZ46"/>
<dbReference type="Pfam" id="PF03990">
    <property type="entry name" value="DUF348"/>
    <property type="match status" value="3"/>
</dbReference>
<organism evidence="6 7">
    <name type="scientific">Yinghuangia soli</name>
    <dbReference type="NCBI Taxonomy" id="2908204"/>
    <lineage>
        <taxon>Bacteria</taxon>
        <taxon>Bacillati</taxon>
        <taxon>Actinomycetota</taxon>
        <taxon>Actinomycetes</taxon>
        <taxon>Kitasatosporales</taxon>
        <taxon>Streptomycetaceae</taxon>
        <taxon>Yinghuangia</taxon>
    </lineage>
</organism>
<dbReference type="PANTHER" id="PTHR39160">
    <property type="entry name" value="CELL WALL-BINDING PROTEIN YOCH"/>
    <property type="match status" value="1"/>
</dbReference>
<comment type="caution">
    <text evidence="6">The sequence shown here is derived from an EMBL/GenBank/DDBJ whole genome shotgun (WGS) entry which is preliminary data.</text>
</comment>
<dbReference type="PANTHER" id="PTHR39160:SF4">
    <property type="entry name" value="RESUSCITATION-PROMOTING FACTOR RPFB"/>
    <property type="match status" value="1"/>
</dbReference>
<dbReference type="InterPro" id="IPR011098">
    <property type="entry name" value="G5_dom"/>
</dbReference>
<dbReference type="Pfam" id="PF07501">
    <property type="entry name" value="G5"/>
    <property type="match status" value="1"/>
</dbReference>
<dbReference type="InterPro" id="IPR023346">
    <property type="entry name" value="Lysozyme-like_dom_sf"/>
</dbReference>
<proteinExistence type="inferred from homology"/>
<protein>
    <submittedName>
        <fullName evidence="6">Ubiquitin-like domain-containing protein</fullName>
    </submittedName>
</protein>
<keyword evidence="3" id="KW-0378">Hydrolase</keyword>
<keyword evidence="4" id="KW-0472">Membrane</keyword>
<dbReference type="Gene3D" id="1.10.530.10">
    <property type="match status" value="1"/>
</dbReference>
<comment type="similarity">
    <text evidence="1">Belongs to the transglycosylase family. Rpf subfamily.</text>
</comment>
<dbReference type="InterPro" id="IPR051933">
    <property type="entry name" value="Resuscitation_pf_RpfB"/>
</dbReference>
<name>A0AA41PZ46_9ACTN</name>
<evidence type="ECO:0000256" key="2">
    <source>
        <dbReference type="ARBA" id="ARBA00022729"/>
    </source>
</evidence>
<feature type="domain" description="G5" evidence="5">
    <location>
        <begin position="214"/>
        <end position="294"/>
    </location>
</feature>
<sequence>MSRSAERGRRRGRAPRRRVFSVRTLVPQLLVVAVLVGGTTAFMRYDKTVTLVIDGEERTVHTFASSVSQVLSRQQIKVGEHDIVAPGKNTKLDDGDRIAVRYGRLLTLTLDGREQQVWVTARSVSEAMDQLGVRTDGAFLSASRSQPIGRQGLDLAVRTERGITFLVDGKQVPLRTNVATLGEALQQANIAIGPQDRISAPADVYPTEGMTVSVLRVTGTTLVKDERIPFETVKTDDPTAFKGTESVTTKGVAGIRKVTWAYETVDGVKQDPRKVSEEIVKAPVTQQVKVGTKPLPTSVEGADGLNWGALAQCEAGGRATAVDPSGTYHGLYQFDARTWQSMGGTGVASTAPADEQTYRAKLLFVKRGASPWPICGRKLYS</sequence>
<evidence type="ECO:0000256" key="3">
    <source>
        <dbReference type="ARBA" id="ARBA00022801"/>
    </source>
</evidence>
<dbReference type="Gene3D" id="2.20.230.10">
    <property type="entry name" value="Resuscitation-promoting factor rpfb"/>
    <property type="match status" value="1"/>
</dbReference>
<evidence type="ECO:0000256" key="1">
    <source>
        <dbReference type="ARBA" id="ARBA00010830"/>
    </source>
</evidence>
<dbReference type="CDD" id="cd13925">
    <property type="entry name" value="RPF"/>
    <property type="match status" value="1"/>
</dbReference>
<dbReference type="EMBL" id="JAKFHA010000006">
    <property type="protein sequence ID" value="MCF2528247.1"/>
    <property type="molecule type" value="Genomic_DNA"/>
</dbReference>
<evidence type="ECO:0000313" key="7">
    <source>
        <dbReference type="Proteomes" id="UP001165378"/>
    </source>
</evidence>
<evidence type="ECO:0000259" key="5">
    <source>
        <dbReference type="PROSITE" id="PS51109"/>
    </source>
</evidence>
<dbReference type="GO" id="GO:0016787">
    <property type="term" value="F:hydrolase activity"/>
    <property type="evidence" value="ECO:0007669"/>
    <property type="project" value="UniProtKB-KW"/>
</dbReference>
<feature type="transmembrane region" description="Helical" evidence="4">
    <location>
        <begin position="20"/>
        <end position="43"/>
    </location>
</feature>
<gene>
    <name evidence="6" type="ORF">LZ495_13590</name>
</gene>
<keyword evidence="2" id="KW-0732">Signal</keyword>
<accession>A0AA41PZ46</accession>
<dbReference type="Proteomes" id="UP001165378">
    <property type="component" value="Unassembled WGS sequence"/>
</dbReference>
<keyword evidence="7" id="KW-1185">Reference proteome</keyword>
<dbReference type="SMART" id="SM01208">
    <property type="entry name" value="G5"/>
    <property type="match status" value="1"/>
</dbReference>
<dbReference type="SUPFAM" id="SSF53955">
    <property type="entry name" value="Lysozyme-like"/>
    <property type="match status" value="1"/>
</dbReference>
<keyword evidence="4" id="KW-0812">Transmembrane</keyword>
<dbReference type="InterPro" id="IPR010618">
    <property type="entry name" value="RPF"/>
</dbReference>
<evidence type="ECO:0000256" key="4">
    <source>
        <dbReference type="SAM" id="Phobius"/>
    </source>
</evidence>
<reference evidence="6" key="1">
    <citation type="submission" date="2022-01" db="EMBL/GenBank/DDBJ databases">
        <title>Genome-Based Taxonomic Classification of the Phylum Actinobacteria.</title>
        <authorList>
            <person name="Gao Y."/>
        </authorList>
    </citation>
    <scope>NUCLEOTIDE SEQUENCE</scope>
    <source>
        <strain evidence="6">KLBMP 8922</strain>
    </source>
</reference>
<dbReference type="InterPro" id="IPR007137">
    <property type="entry name" value="DUF348"/>
</dbReference>
<dbReference type="PROSITE" id="PS51109">
    <property type="entry name" value="G5"/>
    <property type="match status" value="1"/>
</dbReference>
<evidence type="ECO:0000313" key="6">
    <source>
        <dbReference type="EMBL" id="MCF2528247.1"/>
    </source>
</evidence>
<dbReference type="Pfam" id="PF06737">
    <property type="entry name" value="Transglycosylas"/>
    <property type="match status" value="1"/>
</dbReference>
<keyword evidence="4" id="KW-1133">Transmembrane helix</keyword>
<dbReference type="RefSeq" id="WP_235052414.1">
    <property type="nucleotide sequence ID" value="NZ_JAKFHA010000006.1"/>
</dbReference>